<dbReference type="Proteomes" id="UP000287651">
    <property type="component" value="Unassembled WGS sequence"/>
</dbReference>
<reference evidence="2 3" key="1">
    <citation type="journal article" date="2014" name="Agronomy (Basel)">
        <title>A Draft Genome Sequence for Ensete ventricosum, the Drought-Tolerant Tree Against Hunger.</title>
        <authorList>
            <person name="Harrison J."/>
            <person name="Moore K.A."/>
            <person name="Paszkiewicz K."/>
            <person name="Jones T."/>
            <person name="Grant M."/>
            <person name="Ambacheew D."/>
            <person name="Muzemil S."/>
            <person name="Studholme D.J."/>
        </authorList>
    </citation>
    <scope>NUCLEOTIDE SEQUENCE [LARGE SCALE GENOMIC DNA]</scope>
</reference>
<gene>
    <name evidence="2" type="ORF">B296_00035127</name>
</gene>
<protein>
    <submittedName>
        <fullName evidence="2">Uncharacterized protein</fullName>
    </submittedName>
</protein>
<proteinExistence type="predicted"/>
<evidence type="ECO:0000256" key="1">
    <source>
        <dbReference type="SAM" id="MobiDB-lite"/>
    </source>
</evidence>
<dbReference type="EMBL" id="AMZH03029214">
    <property type="protein sequence ID" value="RRT33369.1"/>
    <property type="molecule type" value="Genomic_DNA"/>
</dbReference>
<comment type="caution">
    <text evidence="2">The sequence shown here is derived from an EMBL/GenBank/DDBJ whole genome shotgun (WGS) entry which is preliminary data.</text>
</comment>
<name>A0A426X1M3_ENSVE</name>
<sequence>MVLKDNLCVDLILQSLPNSFSQFIIDLNMNKFEVTQPELLNMLTEAESTIKKEKSVLYIGETNRKRNASKTLKKGKGKERPGKTKVAKKDRVRQRLPRNTRQRIKDSASTTAKMVNGRGIIRTTLQIRRNRSLEKLKFQARPKRLAQGKIDLKMRNGARVVIVTVGEVTLHLPGGVSLH</sequence>
<feature type="region of interest" description="Disordered" evidence="1">
    <location>
        <begin position="65"/>
        <end position="95"/>
    </location>
</feature>
<organism evidence="2 3">
    <name type="scientific">Ensete ventricosum</name>
    <name type="common">Abyssinian banana</name>
    <name type="synonym">Musa ensete</name>
    <dbReference type="NCBI Taxonomy" id="4639"/>
    <lineage>
        <taxon>Eukaryota</taxon>
        <taxon>Viridiplantae</taxon>
        <taxon>Streptophyta</taxon>
        <taxon>Embryophyta</taxon>
        <taxon>Tracheophyta</taxon>
        <taxon>Spermatophyta</taxon>
        <taxon>Magnoliopsida</taxon>
        <taxon>Liliopsida</taxon>
        <taxon>Zingiberales</taxon>
        <taxon>Musaceae</taxon>
        <taxon>Ensete</taxon>
    </lineage>
</organism>
<evidence type="ECO:0000313" key="3">
    <source>
        <dbReference type="Proteomes" id="UP000287651"/>
    </source>
</evidence>
<dbReference type="AlphaFoldDB" id="A0A426X1M3"/>
<evidence type="ECO:0000313" key="2">
    <source>
        <dbReference type="EMBL" id="RRT33369.1"/>
    </source>
</evidence>
<accession>A0A426X1M3</accession>